<name>A0A0C9WEG3_9AGAM</name>
<feature type="region of interest" description="Disordered" evidence="1">
    <location>
        <begin position="178"/>
        <end position="197"/>
    </location>
</feature>
<dbReference type="Proteomes" id="UP000053820">
    <property type="component" value="Unassembled WGS sequence"/>
</dbReference>
<organism evidence="3 4">
    <name type="scientific">Hydnomerulius pinastri MD-312</name>
    <dbReference type="NCBI Taxonomy" id="994086"/>
    <lineage>
        <taxon>Eukaryota</taxon>
        <taxon>Fungi</taxon>
        <taxon>Dikarya</taxon>
        <taxon>Basidiomycota</taxon>
        <taxon>Agaricomycotina</taxon>
        <taxon>Agaricomycetes</taxon>
        <taxon>Agaricomycetidae</taxon>
        <taxon>Boletales</taxon>
        <taxon>Boletales incertae sedis</taxon>
        <taxon>Leucogyrophana</taxon>
    </lineage>
</organism>
<evidence type="ECO:0000313" key="3">
    <source>
        <dbReference type="EMBL" id="KIJ63302.1"/>
    </source>
</evidence>
<evidence type="ECO:0000256" key="2">
    <source>
        <dbReference type="SAM" id="Phobius"/>
    </source>
</evidence>
<gene>
    <name evidence="3" type="ORF">HYDPIDRAFT_29560</name>
</gene>
<dbReference type="AlphaFoldDB" id="A0A0C9WEG3"/>
<protein>
    <submittedName>
        <fullName evidence="3">Uncharacterized protein</fullName>
    </submittedName>
</protein>
<keyword evidence="2" id="KW-0812">Transmembrane</keyword>
<feature type="compositionally biased region" description="Low complexity" evidence="1">
    <location>
        <begin position="89"/>
        <end position="114"/>
    </location>
</feature>
<proteinExistence type="predicted"/>
<keyword evidence="2" id="KW-0472">Membrane</keyword>
<feature type="compositionally biased region" description="Low complexity" evidence="1">
    <location>
        <begin position="259"/>
        <end position="270"/>
    </location>
</feature>
<feature type="region of interest" description="Disordered" evidence="1">
    <location>
        <begin position="86"/>
        <end position="117"/>
    </location>
</feature>
<feature type="transmembrane region" description="Helical" evidence="2">
    <location>
        <begin position="121"/>
        <end position="143"/>
    </location>
</feature>
<feature type="compositionally biased region" description="Polar residues" evidence="1">
    <location>
        <begin position="222"/>
        <end position="234"/>
    </location>
</feature>
<keyword evidence="2" id="KW-1133">Transmembrane helix</keyword>
<accession>A0A0C9WEG3</accession>
<evidence type="ECO:0000256" key="1">
    <source>
        <dbReference type="SAM" id="MobiDB-lite"/>
    </source>
</evidence>
<sequence>MYVLTAGTQGVVASFSVDNGQETTVSVPAPPGPLFQMSNVSMFDIQSLESGPHTVVMTVLSWTMASPSFMMFDYARVNETSMEPASIMSDSVSSTSSAPSPTDSPGPDSRTPTSNKVNASAVAGGTIAGVLGAAVIVLGIIFVHKRKSALTRAEEGLNVPIFTIDTFVTDSPPAPHISATGSFLPRQRAESSASEFSRKAAILSTPTLEIPPAGAIPASYMSEPSTSASCSAGPSASRHMRKDSLQQPDTPTSDPPPSSHISSSAMSGTTLRASRPYLPPISTVFSNRGSSFFRPPPLPSPSWSNIYNPHSPHNSTAEPPPLAEITDRLHSRTSLPSTIIRSSGGTYAANMSIDNGSRSNLVQIGPQGIVMSPVLPSYPAF</sequence>
<dbReference type="HOGENOM" id="CLU_725740_0_0_1"/>
<feature type="region of interest" description="Disordered" evidence="1">
    <location>
        <begin position="214"/>
        <end position="273"/>
    </location>
</feature>
<evidence type="ECO:0000313" key="4">
    <source>
        <dbReference type="Proteomes" id="UP000053820"/>
    </source>
</evidence>
<dbReference type="EMBL" id="KN839851">
    <property type="protein sequence ID" value="KIJ63302.1"/>
    <property type="molecule type" value="Genomic_DNA"/>
</dbReference>
<keyword evidence="4" id="KW-1185">Reference proteome</keyword>
<reference evidence="3 4" key="1">
    <citation type="submission" date="2014-04" db="EMBL/GenBank/DDBJ databases">
        <title>Evolutionary Origins and Diversification of the Mycorrhizal Mutualists.</title>
        <authorList>
            <consortium name="DOE Joint Genome Institute"/>
            <consortium name="Mycorrhizal Genomics Consortium"/>
            <person name="Kohler A."/>
            <person name="Kuo A."/>
            <person name="Nagy L.G."/>
            <person name="Floudas D."/>
            <person name="Copeland A."/>
            <person name="Barry K.W."/>
            <person name="Cichocki N."/>
            <person name="Veneault-Fourrey C."/>
            <person name="LaButti K."/>
            <person name="Lindquist E.A."/>
            <person name="Lipzen A."/>
            <person name="Lundell T."/>
            <person name="Morin E."/>
            <person name="Murat C."/>
            <person name="Riley R."/>
            <person name="Ohm R."/>
            <person name="Sun H."/>
            <person name="Tunlid A."/>
            <person name="Henrissat B."/>
            <person name="Grigoriev I.V."/>
            <person name="Hibbett D.S."/>
            <person name="Martin F."/>
        </authorList>
    </citation>
    <scope>NUCLEOTIDE SEQUENCE [LARGE SCALE GENOMIC DNA]</scope>
    <source>
        <strain evidence="3 4">MD-312</strain>
    </source>
</reference>